<organism evidence="1">
    <name type="scientific">marine sediment metagenome</name>
    <dbReference type="NCBI Taxonomy" id="412755"/>
    <lineage>
        <taxon>unclassified sequences</taxon>
        <taxon>metagenomes</taxon>
        <taxon>ecological metagenomes</taxon>
    </lineage>
</organism>
<proteinExistence type="predicted"/>
<gene>
    <name evidence="1" type="ORF">LCGC14_1103250</name>
</gene>
<dbReference type="AlphaFoldDB" id="A0A0F9MDG0"/>
<comment type="caution">
    <text evidence="1">The sequence shown here is derived from an EMBL/GenBank/DDBJ whole genome shotgun (WGS) entry which is preliminary data.</text>
</comment>
<sequence>MPVYNPVEVKLWMKKIDNKGDGNPYYIGNSDMEISLLDTVLKFFPPKEGEKSGVLIINNTKERRHDNNDNED</sequence>
<accession>A0A0F9MDG0</accession>
<reference evidence="1" key="1">
    <citation type="journal article" date="2015" name="Nature">
        <title>Complex archaea that bridge the gap between prokaryotes and eukaryotes.</title>
        <authorList>
            <person name="Spang A."/>
            <person name="Saw J.H."/>
            <person name="Jorgensen S.L."/>
            <person name="Zaremba-Niedzwiedzka K."/>
            <person name="Martijn J."/>
            <person name="Lind A.E."/>
            <person name="van Eijk R."/>
            <person name="Schleper C."/>
            <person name="Guy L."/>
            <person name="Ettema T.J."/>
        </authorList>
    </citation>
    <scope>NUCLEOTIDE SEQUENCE</scope>
</reference>
<evidence type="ECO:0000313" key="1">
    <source>
        <dbReference type="EMBL" id="KKN03894.1"/>
    </source>
</evidence>
<name>A0A0F9MDG0_9ZZZZ</name>
<dbReference type="EMBL" id="LAZR01004984">
    <property type="protein sequence ID" value="KKN03894.1"/>
    <property type="molecule type" value="Genomic_DNA"/>
</dbReference>
<protein>
    <submittedName>
        <fullName evidence="1">Uncharacterized protein</fullName>
    </submittedName>
</protein>